<dbReference type="PANTHER" id="PTHR38117">
    <property type="entry name" value="NACHT AND WD40 DOMAIN PROTEIN"/>
    <property type="match status" value="1"/>
</dbReference>
<proteinExistence type="predicted"/>
<dbReference type="GeneID" id="19468234"/>
<keyword evidence="3" id="KW-1185">Reference proteome</keyword>
<dbReference type="RefSeq" id="XP_008076338.1">
    <property type="nucleotide sequence ID" value="XM_008078147.1"/>
</dbReference>
<dbReference type="HOGENOM" id="CLU_2073393_0_0_1"/>
<reference evidence="2 3" key="1">
    <citation type="journal article" date="2013" name="BMC Genomics">
        <title>Genomics-driven discovery of the pneumocandin biosynthetic gene cluster in the fungus Glarea lozoyensis.</title>
        <authorList>
            <person name="Chen L."/>
            <person name="Yue Q."/>
            <person name="Zhang X."/>
            <person name="Xiang M."/>
            <person name="Wang C."/>
            <person name="Li S."/>
            <person name="Che Y."/>
            <person name="Ortiz-Lopez F.J."/>
            <person name="Bills G.F."/>
            <person name="Liu X."/>
            <person name="An Z."/>
        </authorList>
    </citation>
    <scope>NUCLEOTIDE SEQUENCE [LARGE SCALE GENOMIC DNA]</scope>
    <source>
        <strain evidence="3">ATCC 20868 / MF5171</strain>
    </source>
</reference>
<protein>
    <recommendedName>
        <fullName evidence="1">DUF7053 domain-containing protein</fullName>
    </recommendedName>
</protein>
<dbReference type="InterPro" id="IPR055481">
    <property type="entry name" value="DUF7053"/>
</dbReference>
<evidence type="ECO:0000313" key="2">
    <source>
        <dbReference type="EMBL" id="EPE37023.1"/>
    </source>
</evidence>
<dbReference type="EMBL" id="KE145352">
    <property type="protein sequence ID" value="EPE37023.1"/>
    <property type="molecule type" value="Genomic_DNA"/>
</dbReference>
<dbReference type="Pfam" id="PF23155">
    <property type="entry name" value="DUF7053"/>
    <property type="match status" value="1"/>
</dbReference>
<feature type="domain" description="DUF7053" evidence="1">
    <location>
        <begin position="12"/>
        <end position="110"/>
    </location>
</feature>
<gene>
    <name evidence="2" type="ORF">GLAREA_09186</name>
</gene>
<sequence length="118" mass="12932">MISYTLVPATSSPPNTKSYRVINDMPQIPKAVHDAKVTIEIELTDFENGVEALVHAPLGIVQKGDWKIEGKEGELVLVVKMEISCSRLLMGITKGKAESNHPLMGNSFKEVLKTEELG</sequence>
<dbReference type="OrthoDB" id="4794810at2759"/>
<evidence type="ECO:0000313" key="3">
    <source>
        <dbReference type="Proteomes" id="UP000016922"/>
    </source>
</evidence>
<dbReference type="PANTHER" id="PTHR38117:SF1">
    <property type="entry name" value="DUF3074 DOMAIN-CONTAINING PROTEIN"/>
    <property type="match status" value="1"/>
</dbReference>
<dbReference type="Proteomes" id="UP000016922">
    <property type="component" value="Unassembled WGS sequence"/>
</dbReference>
<accession>S3EFR1</accession>
<dbReference type="KEGG" id="glz:GLAREA_09186"/>
<evidence type="ECO:0000259" key="1">
    <source>
        <dbReference type="Pfam" id="PF23155"/>
    </source>
</evidence>
<name>S3EFR1_GLAL2</name>
<organism evidence="2 3">
    <name type="scientific">Glarea lozoyensis (strain ATCC 20868 / MF5171)</name>
    <dbReference type="NCBI Taxonomy" id="1116229"/>
    <lineage>
        <taxon>Eukaryota</taxon>
        <taxon>Fungi</taxon>
        <taxon>Dikarya</taxon>
        <taxon>Ascomycota</taxon>
        <taxon>Pezizomycotina</taxon>
        <taxon>Leotiomycetes</taxon>
        <taxon>Helotiales</taxon>
        <taxon>Helotiaceae</taxon>
        <taxon>Glarea</taxon>
    </lineage>
</organism>
<dbReference type="AlphaFoldDB" id="S3EFR1"/>